<dbReference type="EMBL" id="CP151501">
    <property type="protein sequence ID" value="WZN58644.1"/>
    <property type="molecule type" value="Genomic_DNA"/>
</dbReference>
<evidence type="ECO:0000313" key="13">
    <source>
        <dbReference type="EMBL" id="WZN58644.1"/>
    </source>
</evidence>
<evidence type="ECO:0000259" key="12">
    <source>
        <dbReference type="PROSITE" id="PS51547"/>
    </source>
</evidence>
<evidence type="ECO:0000259" key="11">
    <source>
        <dbReference type="PROSITE" id="PS51545"/>
    </source>
</evidence>
<dbReference type="AlphaFoldDB" id="A0AAX4NYE9"/>
<dbReference type="Gene3D" id="1.25.40.70">
    <property type="entry name" value="Phosphatidylinositol 3-kinase, accessory domain (PIK)"/>
    <property type="match status" value="1"/>
</dbReference>
<dbReference type="InterPro" id="IPR015433">
    <property type="entry name" value="PI3/4_kinase"/>
</dbReference>
<feature type="domain" description="PIK helical" evidence="11">
    <location>
        <begin position="352"/>
        <end position="529"/>
    </location>
</feature>
<dbReference type="SMART" id="SM00145">
    <property type="entry name" value="PI3Ka"/>
    <property type="match status" value="1"/>
</dbReference>
<dbReference type="SUPFAM" id="SSF49562">
    <property type="entry name" value="C2 domain (Calcium/lipid-binding domain, CaLB)"/>
    <property type="match status" value="1"/>
</dbReference>
<dbReference type="GO" id="GO:0005524">
    <property type="term" value="F:ATP binding"/>
    <property type="evidence" value="ECO:0007669"/>
    <property type="project" value="UniProtKB-UniRule"/>
</dbReference>
<reference evidence="13 14" key="1">
    <citation type="submission" date="2024-03" db="EMBL/GenBank/DDBJ databases">
        <title>Complete genome sequence of the green alga Chloropicon roscoffensis RCC1871.</title>
        <authorList>
            <person name="Lemieux C."/>
            <person name="Pombert J.-F."/>
            <person name="Otis C."/>
            <person name="Turmel M."/>
        </authorList>
    </citation>
    <scope>NUCLEOTIDE SEQUENCE [LARGE SCALE GENOMIC DNA]</scope>
    <source>
        <strain evidence="13 14">RCC1871</strain>
    </source>
</reference>
<keyword evidence="3 7" id="KW-0547">Nucleotide-binding</keyword>
<dbReference type="PANTHER" id="PTHR10048:SF7">
    <property type="entry name" value="PHOSPHATIDYLINOSITOL 3-KINASE CATALYTIC SUBUNIT TYPE 3"/>
    <property type="match status" value="1"/>
</dbReference>
<comment type="catalytic activity">
    <reaction evidence="6">
        <text>a 1,2-diacyl-sn-glycero-3-phospho-(1D-myo-inositol) + ATP = a 1,2-diacyl-sn-glycero-3-phospho-(1D-myo-inositol-3-phosphate) + ADP + H(+)</text>
        <dbReference type="Rhea" id="RHEA:12709"/>
        <dbReference type="ChEBI" id="CHEBI:15378"/>
        <dbReference type="ChEBI" id="CHEBI:30616"/>
        <dbReference type="ChEBI" id="CHEBI:57880"/>
        <dbReference type="ChEBI" id="CHEBI:58088"/>
        <dbReference type="ChEBI" id="CHEBI:456216"/>
        <dbReference type="EC" id="2.7.1.137"/>
    </reaction>
    <physiologicalReaction direction="left-to-right" evidence="6">
        <dbReference type="Rhea" id="RHEA:12710"/>
    </physiologicalReaction>
</comment>
<evidence type="ECO:0000256" key="5">
    <source>
        <dbReference type="ARBA" id="ARBA00022840"/>
    </source>
</evidence>
<evidence type="ECO:0000256" key="4">
    <source>
        <dbReference type="ARBA" id="ARBA00022777"/>
    </source>
</evidence>
<dbReference type="GO" id="GO:0005777">
    <property type="term" value="C:peroxisome"/>
    <property type="evidence" value="ECO:0007669"/>
    <property type="project" value="TreeGrafter"/>
</dbReference>
<accession>A0AAX4NYE9</accession>
<dbReference type="InterPro" id="IPR016024">
    <property type="entry name" value="ARM-type_fold"/>
</dbReference>
<organism evidence="13 14">
    <name type="scientific">Chloropicon roscoffensis</name>
    <dbReference type="NCBI Taxonomy" id="1461544"/>
    <lineage>
        <taxon>Eukaryota</taxon>
        <taxon>Viridiplantae</taxon>
        <taxon>Chlorophyta</taxon>
        <taxon>Chloropicophyceae</taxon>
        <taxon>Chloropicales</taxon>
        <taxon>Chloropicaceae</taxon>
        <taxon>Chloropicon</taxon>
    </lineage>
</organism>
<evidence type="ECO:0000256" key="2">
    <source>
        <dbReference type="ARBA" id="ARBA00022679"/>
    </source>
</evidence>
<dbReference type="GO" id="GO:0034272">
    <property type="term" value="C:phosphatidylinositol 3-kinase complex, class III, type II"/>
    <property type="evidence" value="ECO:0007669"/>
    <property type="project" value="TreeGrafter"/>
</dbReference>
<dbReference type="InterPro" id="IPR036940">
    <property type="entry name" value="PI3/4_kinase_cat_sf"/>
</dbReference>
<dbReference type="FunFam" id="3.30.1010.10:FF:000002">
    <property type="entry name" value="Phosphatidylinositol 3-kinase catalytic subunit type 3"/>
    <property type="match status" value="1"/>
</dbReference>
<dbReference type="FunFam" id="1.10.1070.11:FF:000002">
    <property type="entry name" value="Phosphatidylinositol 3-kinase catalytic subunit type 3"/>
    <property type="match status" value="1"/>
</dbReference>
<evidence type="ECO:0000256" key="1">
    <source>
        <dbReference type="ARBA" id="ARBA00012073"/>
    </source>
</evidence>
<dbReference type="PROSITE" id="PS50290">
    <property type="entry name" value="PI3_4_KINASE_3"/>
    <property type="match status" value="1"/>
</dbReference>
<gene>
    <name evidence="13" type="ORF">HKI87_01g01680</name>
</gene>
<dbReference type="CDD" id="cd00896">
    <property type="entry name" value="PI3Kc_III"/>
    <property type="match status" value="1"/>
</dbReference>
<dbReference type="PANTHER" id="PTHR10048">
    <property type="entry name" value="PHOSPHATIDYLINOSITOL KINASE"/>
    <property type="match status" value="1"/>
</dbReference>
<dbReference type="GO" id="GO:0000407">
    <property type="term" value="C:phagophore assembly site"/>
    <property type="evidence" value="ECO:0007669"/>
    <property type="project" value="TreeGrafter"/>
</dbReference>
<feature type="domain" description="PI3K/PI4K catalytic" evidence="10">
    <location>
        <begin position="605"/>
        <end position="886"/>
    </location>
</feature>
<dbReference type="InterPro" id="IPR000403">
    <property type="entry name" value="PI3/4_kinase_cat_dom"/>
</dbReference>
<dbReference type="InterPro" id="IPR002420">
    <property type="entry name" value="PI3K-type_C2_dom"/>
</dbReference>
<dbReference type="InterPro" id="IPR001263">
    <property type="entry name" value="PI3K_accessory_dom"/>
</dbReference>
<dbReference type="InterPro" id="IPR011009">
    <property type="entry name" value="Kinase-like_dom_sf"/>
</dbReference>
<feature type="region of interest" description="Disordered" evidence="9">
    <location>
        <begin position="329"/>
        <end position="364"/>
    </location>
</feature>
<dbReference type="PROSITE" id="PS51547">
    <property type="entry name" value="C2_PI3K"/>
    <property type="match status" value="1"/>
</dbReference>
<evidence type="ECO:0000256" key="7">
    <source>
        <dbReference type="PIRNR" id="PIRNR000587"/>
    </source>
</evidence>
<dbReference type="GO" id="GO:0005768">
    <property type="term" value="C:endosome"/>
    <property type="evidence" value="ECO:0007669"/>
    <property type="project" value="TreeGrafter"/>
</dbReference>
<feature type="region of interest" description="Disordered" evidence="9">
    <location>
        <begin position="263"/>
        <end position="296"/>
    </location>
</feature>
<dbReference type="Gene3D" id="1.10.1070.11">
    <property type="entry name" value="Phosphatidylinositol 3-/4-kinase, catalytic domain"/>
    <property type="match status" value="1"/>
</dbReference>
<dbReference type="PROSITE" id="PS00916">
    <property type="entry name" value="PI3_4_KINASE_2"/>
    <property type="match status" value="1"/>
</dbReference>
<dbReference type="InterPro" id="IPR035892">
    <property type="entry name" value="C2_domain_sf"/>
</dbReference>
<dbReference type="SMART" id="SM00146">
    <property type="entry name" value="PI3Kc"/>
    <property type="match status" value="1"/>
</dbReference>
<dbReference type="SUPFAM" id="SSF48371">
    <property type="entry name" value="ARM repeat"/>
    <property type="match status" value="1"/>
</dbReference>
<dbReference type="GO" id="GO:0006897">
    <property type="term" value="P:endocytosis"/>
    <property type="evidence" value="ECO:0007669"/>
    <property type="project" value="TreeGrafter"/>
</dbReference>
<feature type="domain" description="C2 PI3K-type" evidence="12">
    <location>
        <begin position="38"/>
        <end position="208"/>
    </location>
</feature>
<keyword evidence="14" id="KW-1185">Reference proteome</keyword>
<protein>
    <recommendedName>
        <fullName evidence="1">phosphatidylinositol 3-kinase</fullName>
        <ecNumber evidence="1">2.7.1.137</ecNumber>
    </recommendedName>
</protein>
<evidence type="ECO:0000313" key="14">
    <source>
        <dbReference type="Proteomes" id="UP001472866"/>
    </source>
</evidence>
<dbReference type="PROSITE" id="PS51545">
    <property type="entry name" value="PIK_HELICAL"/>
    <property type="match status" value="1"/>
</dbReference>
<dbReference type="InterPro" id="IPR042236">
    <property type="entry name" value="PI3K_accessory_sf"/>
</dbReference>
<evidence type="ECO:0000256" key="8">
    <source>
        <dbReference type="PROSITE-ProRule" id="PRU00880"/>
    </source>
</evidence>
<name>A0AAX4NYE9_9CHLO</name>
<evidence type="ECO:0000256" key="3">
    <source>
        <dbReference type="ARBA" id="ARBA00022741"/>
    </source>
</evidence>
<dbReference type="InterPro" id="IPR008290">
    <property type="entry name" value="PI3K_Vps34"/>
</dbReference>
<keyword evidence="5 7" id="KW-0067">ATP-binding</keyword>
<evidence type="ECO:0000256" key="9">
    <source>
        <dbReference type="SAM" id="MobiDB-lite"/>
    </source>
</evidence>
<feature type="compositionally biased region" description="Basic and acidic residues" evidence="9">
    <location>
        <begin position="329"/>
        <end position="338"/>
    </location>
</feature>
<dbReference type="GO" id="GO:0016303">
    <property type="term" value="F:1-phosphatidylinositol-3-kinase activity"/>
    <property type="evidence" value="ECO:0007669"/>
    <property type="project" value="UniProtKB-EC"/>
</dbReference>
<evidence type="ECO:0000256" key="6">
    <source>
        <dbReference type="ARBA" id="ARBA00023985"/>
    </source>
</evidence>
<dbReference type="Gene3D" id="2.60.40.150">
    <property type="entry name" value="C2 domain"/>
    <property type="match status" value="1"/>
</dbReference>
<dbReference type="Pfam" id="PF00454">
    <property type="entry name" value="PI3_PI4_kinase"/>
    <property type="match status" value="1"/>
</dbReference>
<dbReference type="EC" id="2.7.1.137" evidence="1"/>
<sequence length="901" mass="101663">MASSQNGGGPARAQKEGVVRFLVSSEINSKVELRVDRVKGDFTRPPESLGEEAGSRKTVNGFRHDLLRLRQYRAECSLYYNGRTLCRPVTTKMVSPSRGGRECVWDEVVSFCVKYKDLPQDTLLAITVWPSEQPTRGGSEEKPRPMGGCTIKLFSKKLRLRCGSRKLRLWRGREACGKENFDTPGKIPVEERGQTGLLERQLKHYNRGDMHQIEQLDKLCIAKIYERLAHEEQEMTERGLSLLQIELANYPLPVLFQEPSVGSKAAGGHSLLSQGSGFGGLEPSPRQDPAAPSSMDNIHDILQAGHTIGQRYVDTQGHHVIHVSDPEIGRENPAERKAQRMARSEGPSTLGADKNLKPNSSERRAIESVLRQPLTQALRREAKKLLWRFRYSMLDNPSALVKFLLAVDWQVADEVQEALALMRQWASVSTTDALCLLSSNFANPGVREHAVAVLRTAEDDEIVSYLLQLVQALRYEHDTDNSPLAAFLIKRACQNHVLGNFLHWYLFVEWQDPLFGPQYAQIYDRFVNALLSEPSGYALWDDIRRQMELVAQLTAVKKEMVSLRTAARKKERLIELLSESGLCGELASLRLPLPLDPTVLLTGVIPEESSVFKSALTPLKLTFKTAVTVNGHALPESKYSIIFKKGDDLRQDQLVVQMIQLMDKLLKKDGLDLKLNPYKVLATAAGRDVADYSGFVECVPRCRPISNVLEEYRDIRRFLADFCPDPNNPQNPAKEALKNFIKSCAGSCVVTYILGVGDRHLDNLMLTEDGMLFHIDFGYILGKDPKPFPPPMKLCKEMVEAMGGSNSESYRQFHSYCCEAYNILRKWAPLILNLFQLMEGARIPDISNDPEKAMLKLQEKFRLDLNDEEAGQWMQKLINDSASALMPQLLETAHRWATYWR</sequence>
<dbReference type="InterPro" id="IPR018936">
    <property type="entry name" value="PI3/4_kinase_CS"/>
</dbReference>
<dbReference type="PROSITE" id="PS00915">
    <property type="entry name" value="PI3_4_KINASE_1"/>
    <property type="match status" value="1"/>
</dbReference>
<dbReference type="CDD" id="cd00870">
    <property type="entry name" value="PI3Ka_III"/>
    <property type="match status" value="1"/>
</dbReference>
<dbReference type="GO" id="GO:0034271">
    <property type="term" value="C:phosphatidylinositol 3-kinase complex, class III, type I"/>
    <property type="evidence" value="ECO:0007669"/>
    <property type="project" value="TreeGrafter"/>
</dbReference>
<proteinExistence type="inferred from homology"/>
<dbReference type="Proteomes" id="UP001472866">
    <property type="component" value="Chromosome 01"/>
</dbReference>
<dbReference type="Pfam" id="PF00792">
    <property type="entry name" value="PI3K_C2"/>
    <property type="match status" value="1"/>
</dbReference>
<dbReference type="PIRSF" id="PIRSF000587">
    <property type="entry name" value="PI3K_Vps34"/>
    <property type="match status" value="1"/>
</dbReference>
<dbReference type="Pfam" id="PF00613">
    <property type="entry name" value="PI3Ka"/>
    <property type="match status" value="1"/>
</dbReference>
<feature type="compositionally biased region" description="Basic and acidic residues" evidence="9">
    <location>
        <begin position="354"/>
        <end position="364"/>
    </location>
</feature>
<keyword evidence="4 7" id="KW-0418">Kinase</keyword>
<dbReference type="GO" id="GO:0048015">
    <property type="term" value="P:phosphatidylinositol-mediated signaling"/>
    <property type="evidence" value="ECO:0007669"/>
    <property type="project" value="TreeGrafter"/>
</dbReference>
<evidence type="ECO:0000259" key="10">
    <source>
        <dbReference type="PROSITE" id="PS50290"/>
    </source>
</evidence>
<comment type="similarity">
    <text evidence="7 8">Belongs to the PI3/PI4-kinase family.</text>
</comment>
<keyword evidence="2 7" id="KW-0808">Transferase</keyword>
<dbReference type="InterPro" id="IPR057756">
    <property type="entry name" value="PI3-kinase_type3/VPS34_cat"/>
</dbReference>
<dbReference type="Gene3D" id="3.30.1010.10">
    <property type="entry name" value="Phosphatidylinositol 3-kinase Catalytic Subunit, Chain A, domain 4"/>
    <property type="match status" value="1"/>
</dbReference>
<dbReference type="GO" id="GO:0000045">
    <property type="term" value="P:autophagosome assembly"/>
    <property type="evidence" value="ECO:0007669"/>
    <property type="project" value="TreeGrafter"/>
</dbReference>
<dbReference type="SUPFAM" id="SSF56112">
    <property type="entry name" value="Protein kinase-like (PK-like)"/>
    <property type="match status" value="1"/>
</dbReference>